<accession>A0ABV7NDX1</accession>
<gene>
    <name evidence="3" type="ORF">ACFOKF_07315</name>
</gene>
<evidence type="ECO:0000313" key="3">
    <source>
        <dbReference type="EMBL" id="MFC3441007.1"/>
    </source>
</evidence>
<feature type="domain" description="Haemolysin activator HlyB C-terminal" evidence="2">
    <location>
        <begin position="185"/>
        <end position="473"/>
    </location>
</feature>
<dbReference type="PANTHER" id="PTHR34597:SF6">
    <property type="entry name" value="BLR6126 PROTEIN"/>
    <property type="match status" value="1"/>
</dbReference>
<dbReference type="RefSeq" id="WP_380794466.1">
    <property type="nucleotide sequence ID" value="NZ_JBHRVU010000004.1"/>
</dbReference>
<feature type="signal peptide" evidence="1">
    <location>
        <begin position="1"/>
        <end position="21"/>
    </location>
</feature>
<dbReference type="EMBL" id="JBHRVU010000004">
    <property type="protein sequence ID" value="MFC3441007.1"/>
    <property type="molecule type" value="Genomic_DNA"/>
</dbReference>
<evidence type="ECO:0000256" key="1">
    <source>
        <dbReference type="SAM" id="SignalP"/>
    </source>
</evidence>
<dbReference type="InterPro" id="IPR051544">
    <property type="entry name" value="TPS_OM_transporter"/>
</dbReference>
<keyword evidence="1" id="KW-0732">Signal</keyword>
<evidence type="ECO:0000259" key="2">
    <source>
        <dbReference type="Pfam" id="PF03865"/>
    </source>
</evidence>
<dbReference type="Gene3D" id="2.40.160.50">
    <property type="entry name" value="membrane protein fhac: a member of the omp85/tpsb transporter family"/>
    <property type="match status" value="1"/>
</dbReference>
<proteinExistence type="predicted"/>
<name>A0ABV7NDX1_9SPHN</name>
<dbReference type="Pfam" id="PF03865">
    <property type="entry name" value="ShlB"/>
    <property type="match status" value="1"/>
</dbReference>
<dbReference type="PANTHER" id="PTHR34597">
    <property type="entry name" value="SLR1661 PROTEIN"/>
    <property type="match status" value="1"/>
</dbReference>
<comment type="caution">
    <text evidence="3">The sequence shown here is derived from an EMBL/GenBank/DDBJ whole genome shotgun (WGS) entry which is preliminary data.</text>
</comment>
<dbReference type="Proteomes" id="UP001595681">
    <property type="component" value="Unassembled WGS sequence"/>
</dbReference>
<reference evidence="4" key="1">
    <citation type="journal article" date="2019" name="Int. J. Syst. Evol. Microbiol.">
        <title>The Global Catalogue of Microorganisms (GCM) 10K type strain sequencing project: providing services to taxonomists for standard genome sequencing and annotation.</title>
        <authorList>
            <consortium name="The Broad Institute Genomics Platform"/>
            <consortium name="The Broad Institute Genome Sequencing Center for Infectious Disease"/>
            <person name="Wu L."/>
            <person name="Ma J."/>
        </authorList>
    </citation>
    <scope>NUCLEOTIDE SEQUENCE [LARGE SCALE GENOMIC DNA]</scope>
    <source>
        <strain evidence="4">CCM 7491</strain>
    </source>
</reference>
<keyword evidence="4" id="KW-1185">Reference proteome</keyword>
<feature type="chain" id="PRO_5045495128" evidence="1">
    <location>
        <begin position="22"/>
        <end position="510"/>
    </location>
</feature>
<organism evidence="3 4">
    <name type="scientific">Sphingobium rhizovicinum</name>
    <dbReference type="NCBI Taxonomy" id="432308"/>
    <lineage>
        <taxon>Bacteria</taxon>
        <taxon>Pseudomonadati</taxon>
        <taxon>Pseudomonadota</taxon>
        <taxon>Alphaproteobacteria</taxon>
        <taxon>Sphingomonadales</taxon>
        <taxon>Sphingomonadaceae</taxon>
        <taxon>Sphingobium</taxon>
    </lineage>
</organism>
<evidence type="ECO:0000313" key="4">
    <source>
        <dbReference type="Proteomes" id="UP001595681"/>
    </source>
</evidence>
<protein>
    <submittedName>
        <fullName evidence="3">ShlB/FhaC/HecB family hemolysin secretion/activation protein</fullName>
    </submittedName>
</protein>
<sequence>MHRAILILLLAACSAIPALHAQTPQQEGGLVPAPDVPIREVRIEGATISPDLERAAAAFAGRPASEAVLRQVADVLARTYGASDIAVFDISLDSFSPADGRLQVRVREGHVERIQIDGGPSTRLATRHIRALSTPLAGAGPLRKSALQRVLRQVSDMQGNRVEADLIAGAAPGGLVLRFGVRRAAARRSIGFDNGGTQIFGRPQARIGAGQDNLLTGGDRFDVLYSRLLSGKGEAMGATYMTPLGKDGAQLSLSVAHARTRLPDYVLKARTTSLSAMLSYPLHGGPDTVLTGSAGLDVQQSHVDFFGFRLITENARIARLGLNWSRTGPQSRAEMSLSLSHSIDLPGARASWFITDTRFARLRGSAGYHRLIDRNLVVRLLATAQYSRDALPSAEAFFLGGDSFGRGFEPAIVSGDSGLAGNVELAWAPPVSKSGRRAELYAYLDGGRAIYNARPISYRATYDLASSGAGVRLRDGPLRMDLSANRVLADPYAGFGDRWRLPIGASLSWP</sequence>
<dbReference type="InterPro" id="IPR005565">
    <property type="entry name" value="Hemolysn_activator_HlyB_C"/>
</dbReference>